<proteinExistence type="predicted"/>
<accession>A0A4R5AMC6</accession>
<feature type="domain" description="Helicase C-terminal" evidence="4">
    <location>
        <begin position="290"/>
        <end position="442"/>
    </location>
</feature>
<dbReference type="InterPro" id="IPR055227">
    <property type="entry name" value="HRQ1_WHD"/>
</dbReference>
<dbReference type="PANTHER" id="PTHR47957">
    <property type="entry name" value="ATP-DEPENDENT HELICASE HRQ1"/>
    <property type="match status" value="1"/>
</dbReference>
<gene>
    <name evidence="5" type="ORF">E1293_32345</name>
</gene>
<dbReference type="SUPFAM" id="SSF52540">
    <property type="entry name" value="P-loop containing nucleoside triphosphate hydrolases"/>
    <property type="match status" value="1"/>
</dbReference>
<sequence length="769" mass="82986">MGAQRSSTPLDRLLADPTRRDRITHVERVPARQGRRAEWPAWSPPLLLERLAAAGIDAPWEHQAAAAEHARAGRSVIIATGTASGKSLAYLLPSVEAIYAGDENPHREGTILYLSPTKALAADQLRALRSLRLTRVRAATYDGDTPQDERTWVRQHANYVLTNPDMLHRSILPGHARWSSFLRRLQYVVIDEAHGYRGVFGSHVAHVLRRLRRVCGRYRSSPTFILASATASAPATAASRLTGLDVVAVDDDASPRGPATFALWEPPLTDLRGEQGAPIRRTATAEAGDLLADLVVEDVQTLAFVRSRRGAESVALSAKRALHDVAPALAEQVAAYRAGYLPEERRALEAALRSRSIIGLASTNALELGVDVSGLDAVLVCGWPGTRASLWQQAGRAGRSGQAALSVLVARDDPLDTFLVHHPEAIFGTPVEATVLDPDNPYVLEPHLCAAASEMPLTEDDLPLFGPATADLLPDLVRRGMLRHRPAGWYWTRRDKAADLADIRGAGRAPVQVVEASTGRLLGTVDEASAHTTVHEGAVYIHQGESFIVQTLDLDDSVALVEAADPDYSTTARDVTDISIVERLRSASWGEATLCFGTVEVTRQVVAYQMRRLQTGEMLGEKPLDLPPRTLRTRAVWWTLSEPQISRLDDLDLAGAAHAAEHASIGLLPLFATCDRWDIGGVSTAVHPDTGLLTVFVYDGHEGGAGFAERGYADAATWLRATRDAIASCECDSGCPSCIQSPKCGNGNDPLDKRGALDLLAVLLDEAPA</sequence>
<dbReference type="PROSITE" id="PS51192">
    <property type="entry name" value="HELICASE_ATP_BIND_1"/>
    <property type="match status" value="1"/>
</dbReference>
<keyword evidence="2" id="KW-0067">ATP-binding</keyword>
<dbReference type="GO" id="GO:0036297">
    <property type="term" value="P:interstrand cross-link repair"/>
    <property type="evidence" value="ECO:0007669"/>
    <property type="project" value="TreeGrafter"/>
</dbReference>
<dbReference type="InterPro" id="IPR014001">
    <property type="entry name" value="Helicase_ATP-bd"/>
</dbReference>
<dbReference type="GO" id="GO:0003676">
    <property type="term" value="F:nucleic acid binding"/>
    <property type="evidence" value="ECO:0007669"/>
    <property type="project" value="InterPro"/>
</dbReference>
<dbReference type="GO" id="GO:0005524">
    <property type="term" value="F:ATP binding"/>
    <property type="evidence" value="ECO:0007669"/>
    <property type="project" value="UniProtKB-KW"/>
</dbReference>
<dbReference type="InterPro" id="IPR011545">
    <property type="entry name" value="DEAD/DEAH_box_helicase_dom"/>
</dbReference>
<dbReference type="GO" id="GO:0006289">
    <property type="term" value="P:nucleotide-excision repair"/>
    <property type="evidence" value="ECO:0007669"/>
    <property type="project" value="TreeGrafter"/>
</dbReference>
<dbReference type="PANTHER" id="PTHR47957:SF3">
    <property type="entry name" value="ATP-DEPENDENT HELICASE HRQ1"/>
    <property type="match status" value="1"/>
</dbReference>
<dbReference type="InterPro" id="IPR001650">
    <property type="entry name" value="Helicase_C-like"/>
</dbReference>
<dbReference type="Pfam" id="PF00270">
    <property type="entry name" value="DEAD"/>
    <property type="match status" value="1"/>
</dbReference>
<reference evidence="5 6" key="1">
    <citation type="submission" date="2019-03" db="EMBL/GenBank/DDBJ databases">
        <title>Draft genome sequences of novel Actinobacteria.</title>
        <authorList>
            <person name="Sahin N."/>
            <person name="Ay H."/>
            <person name="Saygin H."/>
        </authorList>
    </citation>
    <scope>NUCLEOTIDE SEQUENCE [LARGE SCALE GENOMIC DNA]</scope>
    <source>
        <strain evidence="5 6">DSM 45941</strain>
    </source>
</reference>
<keyword evidence="6" id="KW-1185">Reference proteome</keyword>
<dbReference type="OrthoDB" id="143059at2"/>
<dbReference type="CDD" id="cd18797">
    <property type="entry name" value="SF2_C_Hrq"/>
    <property type="match status" value="1"/>
</dbReference>
<dbReference type="SMART" id="SM00487">
    <property type="entry name" value="DEXDc"/>
    <property type="match status" value="1"/>
</dbReference>
<keyword evidence="5" id="KW-0378">Hydrolase</keyword>
<dbReference type="Pfam" id="PF22982">
    <property type="entry name" value="WHD_HRQ1"/>
    <property type="match status" value="1"/>
</dbReference>
<dbReference type="RefSeq" id="WP_132201369.1">
    <property type="nucleotide sequence ID" value="NZ_SMKY01000201.1"/>
</dbReference>
<dbReference type="SMART" id="SM00490">
    <property type="entry name" value="HELICc"/>
    <property type="match status" value="1"/>
</dbReference>
<dbReference type="CDD" id="cd17923">
    <property type="entry name" value="DEXHc_Hrq1-like"/>
    <property type="match status" value="1"/>
</dbReference>
<dbReference type="InterPro" id="IPR022307">
    <property type="entry name" value="Helicase_put_actinobac"/>
</dbReference>
<evidence type="ECO:0000256" key="2">
    <source>
        <dbReference type="ARBA" id="ARBA00022840"/>
    </source>
</evidence>
<evidence type="ECO:0000313" key="5">
    <source>
        <dbReference type="EMBL" id="TDD72830.1"/>
    </source>
</evidence>
<dbReference type="AlphaFoldDB" id="A0A4R5AMC6"/>
<dbReference type="Pfam" id="PF09369">
    <property type="entry name" value="MZB"/>
    <property type="match status" value="1"/>
</dbReference>
<dbReference type="Gene3D" id="3.40.50.300">
    <property type="entry name" value="P-loop containing nucleotide triphosphate hydrolases"/>
    <property type="match status" value="2"/>
</dbReference>
<dbReference type="InterPro" id="IPR027417">
    <property type="entry name" value="P-loop_NTPase"/>
</dbReference>
<dbReference type="NCBIfam" id="TIGR03817">
    <property type="entry name" value="DECH_helic"/>
    <property type="match status" value="1"/>
</dbReference>
<keyword evidence="5" id="KW-0347">Helicase</keyword>
<comment type="caution">
    <text evidence="5">The sequence shown here is derived from an EMBL/GenBank/DDBJ whole genome shotgun (WGS) entry which is preliminary data.</text>
</comment>
<dbReference type="EMBL" id="SMKY01000201">
    <property type="protein sequence ID" value="TDD72830.1"/>
    <property type="molecule type" value="Genomic_DNA"/>
</dbReference>
<evidence type="ECO:0000256" key="1">
    <source>
        <dbReference type="ARBA" id="ARBA00022741"/>
    </source>
</evidence>
<dbReference type="InterPro" id="IPR018973">
    <property type="entry name" value="MZB"/>
</dbReference>
<evidence type="ECO:0000259" key="4">
    <source>
        <dbReference type="PROSITE" id="PS51194"/>
    </source>
</evidence>
<evidence type="ECO:0000313" key="6">
    <source>
        <dbReference type="Proteomes" id="UP000295578"/>
    </source>
</evidence>
<dbReference type="GO" id="GO:0043138">
    <property type="term" value="F:3'-5' DNA helicase activity"/>
    <property type="evidence" value="ECO:0007669"/>
    <property type="project" value="TreeGrafter"/>
</dbReference>
<name>A0A4R5AMC6_9ACTN</name>
<protein>
    <submittedName>
        <fullName evidence="5">DEAD/DEAH box helicase</fullName>
    </submittedName>
</protein>
<evidence type="ECO:0000259" key="3">
    <source>
        <dbReference type="PROSITE" id="PS51192"/>
    </source>
</evidence>
<dbReference type="Proteomes" id="UP000295578">
    <property type="component" value="Unassembled WGS sequence"/>
</dbReference>
<organism evidence="5 6">
    <name type="scientific">Actinomadura darangshiensis</name>
    <dbReference type="NCBI Taxonomy" id="705336"/>
    <lineage>
        <taxon>Bacteria</taxon>
        <taxon>Bacillati</taxon>
        <taxon>Actinomycetota</taxon>
        <taxon>Actinomycetes</taxon>
        <taxon>Streptosporangiales</taxon>
        <taxon>Thermomonosporaceae</taxon>
        <taxon>Actinomadura</taxon>
    </lineage>
</organism>
<keyword evidence="1" id="KW-0547">Nucleotide-binding</keyword>
<dbReference type="Pfam" id="PF00271">
    <property type="entry name" value="Helicase_C"/>
    <property type="match status" value="1"/>
</dbReference>
<dbReference type="PROSITE" id="PS51194">
    <property type="entry name" value="HELICASE_CTER"/>
    <property type="match status" value="1"/>
</dbReference>
<feature type="domain" description="Helicase ATP-binding" evidence="3">
    <location>
        <begin position="67"/>
        <end position="249"/>
    </location>
</feature>